<dbReference type="InterPro" id="IPR050535">
    <property type="entry name" value="DNA_Repair-Maintenance_Comp"/>
</dbReference>
<dbReference type="GO" id="GO:0004527">
    <property type="term" value="F:exonuclease activity"/>
    <property type="evidence" value="ECO:0007669"/>
    <property type="project" value="UniProtKB-KW"/>
</dbReference>
<keyword evidence="4" id="KW-1185">Reference proteome</keyword>
<dbReference type="SUPFAM" id="SSF56300">
    <property type="entry name" value="Metallo-dependent phosphatases"/>
    <property type="match status" value="1"/>
</dbReference>
<gene>
    <name evidence="3" type="ORF">GCM10022378_10970</name>
</gene>
<dbReference type="PANTHER" id="PTHR30337:SF7">
    <property type="entry name" value="PHOSPHOESTERASE"/>
    <property type="match status" value="1"/>
</dbReference>
<dbReference type="CDD" id="cd00840">
    <property type="entry name" value="MPP_Mre11_N"/>
    <property type="match status" value="1"/>
</dbReference>
<evidence type="ECO:0000256" key="1">
    <source>
        <dbReference type="ARBA" id="ARBA00022801"/>
    </source>
</evidence>
<keyword evidence="3" id="KW-0269">Exonuclease</keyword>
<proteinExistence type="predicted"/>
<evidence type="ECO:0000313" key="4">
    <source>
        <dbReference type="Proteomes" id="UP001500920"/>
    </source>
</evidence>
<dbReference type="Pfam" id="PF00149">
    <property type="entry name" value="Metallophos"/>
    <property type="match status" value="1"/>
</dbReference>
<evidence type="ECO:0000259" key="2">
    <source>
        <dbReference type="Pfam" id="PF00149"/>
    </source>
</evidence>
<dbReference type="Gene3D" id="3.60.21.10">
    <property type="match status" value="1"/>
</dbReference>
<dbReference type="InterPro" id="IPR014576">
    <property type="entry name" value="Pesterase_YhaO"/>
</dbReference>
<dbReference type="InterPro" id="IPR029052">
    <property type="entry name" value="Metallo-depent_PP-like"/>
</dbReference>
<keyword evidence="1" id="KW-0378">Hydrolase</keyword>
<evidence type="ECO:0000313" key="3">
    <source>
        <dbReference type="EMBL" id="GAA3722725.1"/>
    </source>
</evidence>
<dbReference type="PIRSF" id="PIRSF033091">
    <property type="entry name" value="Pesterase_YhaO"/>
    <property type="match status" value="1"/>
</dbReference>
<dbReference type="Proteomes" id="UP001500920">
    <property type="component" value="Unassembled WGS sequence"/>
</dbReference>
<keyword evidence="3" id="KW-0540">Nuclease</keyword>
<dbReference type="PANTHER" id="PTHR30337">
    <property type="entry name" value="COMPONENT OF ATP-DEPENDENT DSDNA EXONUCLEASE"/>
    <property type="match status" value="1"/>
</dbReference>
<protein>
    <submittedName>
        <fullName evidence="3">Exonuclease SbcCD subunit D</fullName>
    </submittedName>
</protein>
<comment type="caution">
    <text evidence="3">The sequence shown here is derived from an EMBL/GenBank/DDBJ whole genome shotgun (WGS) entry which is preliminary data.</text>
</comment>
<dbReference type="InterPro" id="IPR004843">
    <property type="entry name" value="Calcineurin-like_PHP"/>
</dbReference>
<dbReference type="EMBL" id="BAABCK010000021">
    <property type="protein sequence ID" value="GAA3722725.1"/>
    <property type="molecule type" value="Genomic_DNA"/>
</dbReference>
<feature type="domain" description="Calcineurin-like phosphoesterase" evidence="2">
    <location>
        <begin position="2"/>
        <end position="200"/>
    </location>
</feature>
<sequence>MFKFIHCADLHLDSPFKSRSKMIPGIFDVLTESTYISVKRMIDYAIQEKVDFLVIAGDMFDAANRTLKSEVFMKRQFERLKEAGIFVYIIHGNHDPLTDGFKAEWPDNVTVFGENVETYEMVSSHGERIFLHGFSYFMDDTYENRLEEYPVNTMNEGIHIGLLHGTYSQSQSTQKRYTEFNLRMLNEKLYHYWALGHIHQREELSDLPPVHYSGNIQGRHKNEYGEKGFLVVEGDDVYLTTRFIPVQEIIFAEYELEVANLSKQSLYQAIAEFKNRLRDKGKHIIQLTTVYDGDEELTGADLTEVIELLKEDERDIKEFVWIDDLKVRYLQQDNIALINDIKASHSSDEELFKEAVNALYMDPRLNRYLDPVQDIIPEALLEEGEERLRMLMRK</sequence>
<organism evidence="3 4">
    <name type="scientific">Salinicoccus jeotgali</name>
    <dbReference type="NCBI Taxonomy" id="381634"/>
    <lineage>
        <taxon>Bacteria</taxon>
        <taxon>Bacillati</taxon>
        <taxon>Bacillota</taxon>
        <taxon>Bacilli</taxon>
        <taxon>Bacillales</taxon>
        <taxon>Staphylococcaceae</taxon>
        <taxon>Salinicoccus</taxon>
    </lineage>
</organism>
<reference evidence="4" key="1">
    <citation type="journal article" date="2019" name="Int. J. Syst. Evol. Microbiol.">
        <title>The Global Catalogue of Microorganisms (GCM) 10K type strain sequencing project: providing services to taxonomists for standard genome sequencing and annotation.</title>
        <authorList>
            <consortium name="The Broad Institute Genomics Platform"/>
            <consortium name="The Broad Institute Genome Sequencing Center for Infectious Disease"/>
            <person name="Wu L."/>
            <person name="Ma J."/>
        </authorList>
    </citation>
    <scope>NUCLEOTIDE SEQUENCE [LARGE SCALE GENOMIC DNA]</scope>
    <source>
        <strain evidence="4">JCM 16981</strain>
    </source>
</reference>
<name>A0ABP7EQ55_9STAP</name>
<dbReference type="InterPro" id="IPR041796">
    <property type="entry name" value="Mre11_N"/>
</dbReference>
<accession>A0ABP7EQ55</accession>
<dbReference type="RefSeq" id="WP_344702216.1">
    <property type="nucleotide sequence ID" value="NZ_BAABCK010000021.1"/>
</dbReference>